<gene>
    <name evidence="1" type="ORF">Rhe02_23080</name>
</gene>
<dbReference type="RefSeq" id="WP_203908118.1">
    <property type="nucleotide sequence ID" value="NZ_BONY01000011.1"/>
</dbReference>
<evidence type="ECO:0000313" key="1">
    <source>
        <dbReference type="EMBL" id="GIH04241.1"/>
    </source>
</evidence>
<comment type="caution">
    <text evidence="1">The sequence shown here is derived from an EMBL/GenBank/DDBJ whole genome shotgun (WGS) entry which is preliminary data.</text>
</comment>
<sequence length="321" mass="35226">MPSEEPVYASVQEMVAGASLREPLTKTADSLSGSPFERVIIGGESYLVKYVGYQLDWLARALGDRECFVVKLWRHGVLAALPKQIDHTIAAVCDEPALLLRDVGQWLVPPGSTPLPMDQHRRFLAHLADFHTAFWGFTDDIGLLPPGNRYTALTPATGARELDDPVPRALAGGWQALADAAPEAHRHALALAQDPRPLVAALERTPATFIHGDWKAGNLGSHPDGRTILLDWGWPGRAAALVDLAWYLAVNCDRLPESKEDTIAAYRTALEGNAIATGSWWQRQLDLALLGAFVQLGWSKTGDADELEWWVRRVVPVAREL</sequence>
<keyword evidence="2" id="KW-1185">Reference proteome</keyword>
<proteinExistence type="predicted"/>
<dbReference type="Gene3D" id="3.90.1200.10">
    <property type="match status" value="1"/>
</dbReference>
<dbReference type="SUPFAM" id="SSF56112">
    <property type="entry name" value="Protein kinase-like (PK-like)"/>
    <property type="match status" value="1"/>
</dbReference>
<name>A0A8J3VFJ3_9ACTN</name>
<accession>A0A8J3VFJ3</accession>
<dbReference type="EMBL" id="BONY01000011">
    <property type="protein sequence ID" value="GIH04241.1"/>
    <property type="molecule type" value="Genomic_DNA"/>
</dbReference>
<dbReference type="InterPro" id="IPR011009">
    <property type="entry name" value="Kinase-like_dom_sf"/>
</dbReference>
<evidence type="ECO:0000313" key="2">
    <source>
        <dbReference type="Proteomes" id="UP000612899"/>
    </source>
</evidence>
<organism evidence="1 2">
    <name type="scientific">Rhizocola hellebori</name>
    <dbReference type="NCBI Taxonomy" id="1392758"/>
    <lineage>
        <taxon>Bacteria</taxon>
        <taxon>Bacillati</taxon>
        <taxon>Actinomycetota</taxon>
        <taxon>Actinomycetes</taxon>
        <taxon>Micromonosporales</taxon>
        <taxon>Micromonosporaceae</taxon>
        <taxon>Rhizocola</taxon>
    </lineage>
</organism>
<dbReference type="AlphaFoldDB" id="A0A8J3VFJ3"/>
<protein>
    <recommendedName>
        <fullName evidence="3">Aminoglycoside phosphotransferase family protein</fullName>
    </recommendedName>
</protein>
<evidence type="ECO:0008006" key="3">
    <source>
        <dbReference type="Google" id="ProtNLM"/>
    </source>
</evidence>
<dbReference type="Proteomes" id="UP000612899">
    <property type="component" value="Unassembled WGS sequence"/>
</dbReference>
<reference evidence="1" key="1">
    <citation type="submission" date="2021-01" db="EMBL/GenBank/DDBJ databases">
        <title>Whole genome shotgun sequence of Rhizocola hellebori NBRC 109834.</title>
        <authorList>
            <person name="Komaki H."/>
            <person name="Tamura T."/>
        </authorList>
    </citation>
    <scope>NUCLEOTIDE SEQUENCE</scope>
    <source>
        <strain evidence="1">NBRC 109834</strain>
    </source>
</reference>